<keyword evidence="1" id="KW-1133">Transmembrane helix</keyword>
<proteinExistence type="predicted"/>
<keyword evidence="1" id="KW-0472">Membrane</keyword>
<keyword evidence="1" id="KW-0812">Transmembrane</keyword>
<gene>
    <name evidence="2" type="ORF">B1H58_16565</name>
</gene>
<dbReference type="EMBL" id="CP019706">
    <property type="protein sequence ID" value="ARJ43491.1"/>
    <property type="molecule type" value="Genomic_DNA"/>
</dbReference>
<dbReference type="RefSeq" id="WP_085071547.1">
    <property type="nucleotide sequence ID" value="NZ_CP019706.1"/>
</dbReference>
<reference evidence="2 3" key="1">
    <citation type="submission" date="2017-02" db="EMBL/GenBank/DDBJ databases">
        <title>Complete genome sequence of the drought resistance-promoting endophyte Pantoea alhagi LTYR-11Z.</title>
        <authorList>
            <person name="Zhang L."/>
        </authorList>
    </citation>
    <scope>NUCLEOTIDE SEQUENCE [LARGE SCALE GENOMIC DNA]</scope>
    <source>
        <strain evidence="2 3">LTYR-11Z</strain>
    </source>
</reference>
<name>A0A1W6B8U4_9GAMM</name>
<keyword evidence="3" id="KW-1185">Reference proteome</keyword>
<evidence type="ECO:0000313" key="2">
    <source>
        <dbReference type="EMBL" id="ARJ43491.1"/>
    </source>
</evidence>
<organism evidence="2 3">
    <name type="scientific">Pantoea alhagi</name>
    <dbReference type="NCBI Taxonomy" id="1891675"/>
    <lineage>
        <taxon>Bacteria</taxon>
        <taxon>Pseudomonadati</taxon>
        <taxon>Pseudomonadota</taxon>
        <taxon>Gammaproteobacteria</taxon>
        <taxon>Enterobacterales</taxon>
        <taxon>Erwiniaceae</taxon>
        <taxon>Pantoea</taxon>
    </lineage>
</organism>
<feature type="transmembrane region" description="Helical" evidence="1">
    <location>
        <begin position="20"/>
        <end position="41"/>
    </location>
</feature>
<accession>A0A1W6B8U4</accession>
<protein>
    <submittedName>
        <fullName evidence="2">Uncharacterized protein</fullName>
    </submittedName>
</protein>
<sequence>MYLKTYLKALISGFNELFELFGKIQSIVGAFLFVSVVLFAANFTEFLDPFKAYYRPILIAGAFIALFLAGYKAWVKEHKINTEKQNKGTEITTFQAKNYVRSYTTKNKINTIGLSLTFIVSNHNNFPIKIKSLDLAELKRQFSFKSNQKNYSPAPFPISIEPNDVRELTFELEQDLKELSLHEQLQYIKDISHKKYSTKATILSVNGAEEIEIEIDFQNDEFIDNMIKNPYDFNQSIVNAILATP</sequence>
<dbReference type="Proteomes" id="UP000192900">
    <property type="component" value="Chromosome"/>
</dbReference>
<evidence type="ECO:0000313" key="3">
    <source>
        <dbReference type="Proteomes" id="UP000192900"/>
    </source>
</evidence>
<dbReference type="AlphaFoldDB" id="A0A1W6B8U4"/>
<dbReference type="STRING" id="1891675.B1H58_16565"/>
<feature type="transmembrane region" description="Helical" evidence="1">
    <location>
        <begin position="53"/>
        <end position="74"/>
    </location>
</feature>
<dbReference type="KEGG" id="palh:B1H58_16565"/>
<evidence type="ECO:0000256" key="1">
    <source>
        <dbReference type="SAM" id="Phobius"/>
    </source>
</evidence>